<accession>A0ABQ9GLH3</accession>
<feature type="compositionally biased region" description="Polar residues" evidence="1">
    <location>
        <begin position="214"/>
        <end position="223"/>
    </location>
</feature>
<evidence type="ECO:0000313" key="3">
    <source>
        <dbReference type="Proteomes" id="UP001159363"/>
    </source>
</evidence>
<reference evidence="2 3" key="1">
    <citation type="submission" date="2023-02" db="EMBL/GenBank/DDBJ databases">
        <title>LHISI_Scaffold_Assembly.</title>
        <authorList>
            <person name="Stuart O.P."/>
            <person name="Cleave R."/>
            <person name="Magrath M.J.L."/>
            <person name="Mikheyev A.S."/>
        </authorList>
    </citation>
    <scope>NUCLEOTIDE SEQUENCE [LARGE SCALE GENOMIC DNA]</scope>
    <source>
        <strain evidence="2">Daus_M_001</strain>
        <tissue evidence="2">Leg muscle</tissue>
    </source>
</reference>
<feature type="region of interest" description="Disordered" evidence="1">
    <location>
        <begin position="202"/>
        <end position="223"/>
    </location>
</feature>
<keyword evidence="3" id="KW-1185">Reference proteome</keyword>
<evidence type="ECO:0000256" key="1">
    <source>
        <dbReference type="SAM" id="MobiDB-lite"/>
    </source>
</evidence>
<protein>
    <submittedName>
        <fullName evidence="2">Uncharacterized protein</fullName>
    </submittedName>
</protein>
<comment type="caution">
    <text evidence="2">The sequence shown here is derived from an EMBL/GenBank/DDBJ whole genome shotgun (WGS) entry which is preliminary data.</text>
</comment>
<proteinExistence type="predicted"/>
<sequence>MILTDGHPVYIIGIPGVCYGIRLHHRTCSPRFPESNGEAEKAVDIATHILSKSEDPNIGLLSYRCTPLDRKDLALEEKNRTIYDRKSRVKDLPILKAGDRMWITNMSSLWESPDCCRSTKVIHVWEGTEDRKLGRQTTKTVIKEELSKYQFEMNNKREVTKQGILKTTLAQQERERETSSLTEEIPFLGFPARKCEINLMSSNANTDTGERGNSDQVVRTRSGRTVNKVDRSGVMQMQSSPVWNNT</sequence>
<dbReference type="EMBL" id="JARBHB010000011">
    <property type="protein sequence ID" value="KAJ8872864.1"/>
    <property type="molecule type" value="Genomic_DNA"/>
</dbReference>
<evidence type="ECO:0000313" key="2">
    <source>
        <dbReference type="EMBL" id="KAJ8872864.1"/>
    </source>
</evidence>
<dbReference type="Proteomes" id="UP001159363">
    <property type="component" value="Chromosome 10"/>
</dbReference>
<gene>
    <name evidence="2" type="ORF">PR048_026480</name>
</gene>
<organism evidence="2 3">
    <name type="scientific">Dryococelus australis</name>
    <dbReference type="NCBI Taxonomy" id="614101"/>
    <lineage>
        <taxon>Eukaryota</taxon>
        <taxon>Metazoa</taxon>
        <taxon>Ecdysozoa</taxon>
        <taxon>Arthropoda</taxon>
        <taxon>Hexapoda</taxon>
        <taxon>Insecta</taxon>
        <taxon>Pterygota</taxon>
        <taxon>Neoptera</taxon>
        <taxon>Polyneoptera</taxon>
        <taxon>Phasmatodea</taxon>
        <taxon>Verophasmatodea</taxon>
        <taxon>Anareolatae</taxon>
        <taxon>Phasmatidae</taxon>
        <taxon>Eurycanthinae</taxon>
        <taxon>Dryococelus</taxon>
    </lineage>
</organism>
<name>A0ABQ9GLH3_9NEOP</name>